<evidence type="ECO:0000256" key="1">
    <source>
        <dbReference type="ARBA" id="ARBA00009299"/>
    </source>
</evidence>
<comment type="caution">
    <text evidence="9">The sequence shown here is derived from an EMBL/GenBank/DDBJ whole genome shotgun (WGS) entry which is preliminary data.</text>
</comment>
<dbReference type="Gene3D" id="3.40.50.300">
    <property type="entry name" value="P-loop containing nucleotide triphosphate hydrolases"/>
    <property type="match status" value="1"/>
</dbReference>
<dbReference type="InterPro" id="IPR016024">
    <property type="entry name" value="ARM-type_fold"/>
</dbReference>
<feature type="domain" description="NACHT" evidence="8">
    <location>
        <begin position="601"/>
        <end position="702"/>
    </location>
</feature>
<dbReference type="PANTHER" id="PTHR12697:SF5">
    <property type="entry name" value="DEOXYHYPUSINE HYDROXYLASE"/>
    <property type="match status" value="1"/>
</dbReference>
<reference evidence="9 10" key="1">
    <citation type="journal article" date="2020" name="ISME J.">
        <title>Comparative genomics reveals insights into cyanobacterial evolution and habitat adaptation.</title>
        <authorList>
            <person name="Chen M.Y."/>
            <person name="Teng W.K."/>
            <person name="Zhao L."/>
            <person name="Hu C.X."/>
            <person name="Zhou Y.K."/>
            <person name="Han B.P."/>
            <person name="Song L.R."/>
            <person name="Shu W.S."/>
        </authorList>
    </citation>
    <scope>NUCLEOTIDE SEQUENCE [LARGE SCALE GENOMIC DNA]</scope>
    <source>
        <strain evidence="9 10">FACHB-248</strain>
    </source>
</reference>
<dbReference type="InterPro" id="IPR004155">
    <property type="entry name" value="PBS_lyase_HEAT"/>
</dbReference>
<dbReference type="PROSITE" id="PS50077">
    <property type="entry name" value="HEAT_REPEAT"/>
    <property type="match status" value="1"/>
</dbReference>
<keyword evidence="4" id="KW-0605">Phycobilisome</keyword>
<feature type="signal peptide" evidence="7">
    <location>
        <begin position="1"/>
        <end position="23"/>
    </location>
</feature>
<dbReference type="Pfam" id="PF02985">
    <property type="entry name" value="HEAT"/>
    <property type="match status" value="1"/>
</dbReference>
<evidence type="ECO:0000256" key="7">
    <source>
        <dbReference type="SAM" id="SignalP"/>
    </source>
</evidence>
<evidence type="ECO:0000256" key="4">
    <source>
        <dbReference type="ARBA" id="ARBA00022738"/>
    </source>
</evidence>
<dbReference type="InterPro" id="IPR011989">
    <property type="entry name" value="ARM-like"/>
</dbReference>
<evidence type="ECO:0000256" key="3">
    <source>
        <dbReference type="ARBA" id="ARBA00022737"/>
    </source>
</evidence>
<keyword evidence="2" id="KW-0042">Antenna complex</keyword>
<protein>
    <submittedName>
        <fullName evidence="9">HEAT repeat domain-containing protein</fullName>
    </submittedName>
</protein>
<evidence type="ECO:0000313" key="10">
    <source>
        <dbReference type="Proteomes" id="UP000660380"/>
    </source>
</evidence>
<dbReference type="PROSITE" id="PS50837">
    <property type="entry name" value="NACHT"/>
    <property type="match status" value="1"/>
</dbReference>
<accession>A0ABR8GP10</accession>
<dbReference type="RefSeq" id="WP_084763264.1">
    <property type="nucleotide sequence ID" value="NZ_JACJTA010000019.1"/>
</dbReference>
<dbReference type="InterPro" id="IPR027417">
    <property type="entry name" value="P-loop_NTPase"/>
</dbReference>
<proteinExistence type="inferred from homology"/>
<dbReference type="Pfam" id="PF13646">
    <property type="entry name" value="HEAT_2"/>
    <property type="match status" value="3"/>
</dbReference>
<keyword evidence="7" id="KW-0732">Signal</keyword>
<dbReference type="EMBL" id="JACJTA010000019">
    <property type="protein sequence ID" value="MBD2605164.1"/>
    <property type="molecule type" value="Genomic_DNA"/>
</dbReference>
<dbReference type="InterPro" id="IPR021133">
    <property type="entry name" value="HEAT_type_2"/>
</dbReference>
<organism evidence="9 10">
    <name type="scientific">Scytonema hofmannii FACHB-248</name>
    <dbReference type="NCBI Taxonomy" id="1842502"/>
    <lineage>
        <taxon>Bacteria</taxon>
        <taxon>Bacillati</taxon>
        <taxon>Cyanobacteriota</taxon>
        <taxon>Cyanophyceae</taxon>
        <taxon>Nostocales</taxon>
        <taxon>Scytonemataceae</taxon>
        <taxon>Scytonema</taxon>
    </lineage>
</organism>
<dbReference type="SMART" id="SM00567">
    <property type="entry name" value="EZ_HEAT"/>
    <property type="match status" value="9"/>
</dbReference>
<name>A0ABR8GP10_9CYAN</name>
<evidence type="ECO:0000313" key="9">
    <source>
        <dbReference type="EMBL" id="MBD2605164.1"/>
    </source>
</evidence>
<feature type="chain" id="PRO_5047406065" evidence="7">
    <location>
        <begin position="24"/>
        <end position="992"/>
    </location>
</feature>
<comment type="similarity">
    <text evidence="1">Belongs to the CpcE/RpcE/PecE family.</text>
</comment>
<dbReference type="InterPro" id="IPR054589">
    <property type="entry name" value="NCH4"/>
</dbReference>
<dbReference type="PANTHER" id="PTHR12697">
    <property type="entry name" value="PBS LYASE HEAT-LIKE PROTEIN"/>
    <property type="match status" value="1"/>
</dbReference>
<keyword evidence="3" id="KW-0677">Repeat</keyword>
<evidence type="ECO:0000256" key="2">
    <source>
        <dbReference type="ARBA" id="ARBA00022549"/>
    </source>
</evidence>
<sequence>MGNSTLPRFFAVMALSFSCLSLSVLPISKGWTQDVSNTEINSYIEKLGNDAESEKAFKPLQKLGLKAVPYLVKALQNKNPKVRSSAASALGSIGEKAASAVPALIEGLKNDKEANVRYLAASALGSIGEKAASAVPALAEALKKDKEAYVRKSAADALRQIGEKAASAVPALAEALKNDKEAGVRYRAAYTLGSIGEKVASAVPALTDTLKNDKEAGVRSNAAYTLGSIGEKAASAVPALAEALKNDKEANVRSSATEALGMIGKEAASAVPALAEALKNHKEADVRLNAAKALGRIGEKAASAVPALTEALKKDKDAYVRSSAASALGRIGEKAASAVPALIEALKNDKEADVRSYAADALGSIGEKAASAVPALIQALKDNDVASNDTFKVKDYAISGLGRIAESYQDNASKLSSTDLDKGISNLEKALKAADDLKDNFTDRQKAPLRRSLYLLKKEKDSRFIDRTLQWMVKHPWVTGALIYIIFVPSLWFALLRLRPLWLLHINNALKPFSSFKLPDILGGGTLPIRTLLFIEFFNYRPRVLDAWVTAHIDSAKEGFGKKKTVSDRFVHVPIPVILDKNNIAHLTGKDLQPTFDKKRATLLLWGEGGAGKTSLACQLAVWAMSDDANQRISQHKMLPVLIEQELDFDVAAGEEPLTEAICGQLQALIGEPEPIADELLAHLLRQRRILVIVDHLSEMSEGTRKQIRPGDPDFTANALIVTSRLEEKLDEIPKTTIKPLRVAGDRLSSFMEAYLTQRGKRNLFDDPEYFDACRRLSLMVGQRNITVLLAKLYAEQMIAIKEGTAIDLPNNIPDLMLAYLNELNRGATENEPDNRTVQRDAKAIAWECLKQTFRPTTAILNDVLAALDAHDNAEARLEHLKKRLHLIDIIGSAEDKIRFALDPLAEYLAGLYLLDSYGNDKTSWHNFLAQAEAISDIELIKGFLLALQDCYLAKGAEAQVPDFVAAKLATLTGLVPQATKQTQLVAKAISC</sequence>
<dbReference type="InterPro" id="IPR000225">
    <property type="entry name" value="Armadillo"/>
</dbReference>
<dbReference type="Proteomes" id="UP000660380">
    <property type="component" value="Unassembled WGS sequence"/>
</dbReference>
<dbReference type="Pfam" id="PF22731">
    <property type="entry name" value="NCH4"/>
    <property type="match status" value="1"/>
</dbReference>
<gene>
    <name evidence="9" type="ORF">H6G81_11625</name>
</gene>
<evidence type="ECO:0000256" key="5">
    <source>
        <dbReference type="ARBA" id="ARBA00023239"/>
    </source>
</evidence>
<dbReference type="SUPFAM" id="SSF48371">
    <property type="entry name" value="ARM repeat"/>
    <property type="match status" value="1"/>
</dbReference>
<dbReference type="InterPro" id="IPR007111">
    <property type="entry name" value="NACHT_NTPase"/>
</dbReference>
<evidence type="ECO:0000259" key="8">
    <source>
        <dbReference type="PROSITE" id="PS50837"/>
    </source>
</evidence>
<evidence type="ECO:0000256" key="6">
    <source>
        <dbReference type="ARBA" id="ARBA00045876"/>
    </source>
</evidence>
<dbReference type="SUPFAM" id="SSF52540">
    <property type="entry name" value="P-loop containing nucleoside triphosphate hydrolases"/>
    <property type="match status" value="1"/>
</dbReference>
<keyword evidence="5" id="KW-0456">Lyase</keyword>
<dbReference type="Gene3D" id="1.25.10.10">
    <property type="entry name" value="Leucine-rich Repeat Variant"/>
    <property type="match status" value="4"/>
</dbReference>
<dbReference type="SMART" id="SM00185">
    <property type="entry name" value="ARM"/>
    <property type="match status" value="4"/>
</dbReference>
<comment type="function">
    <text evidence="6">Catalyzes the hydroxylation of the N(6)-(4-aminobutyl)-L-lysine intermediate produced by deoxyhypusine synthase/DHPS on a critical lysine of the eukaryotic translation initiation factor 5A/eIF-5A. This is the second step of the post-translational modification of that lysine into an unusual amino acid residue named hypusine. Hypusination is unique to mature eIF-5A factor and is essential for its function.</text>
</comment>
<dbReference type="InterPro" id="IPR000357">
    <property type="entry name" value="HEAT"/>
</dbReference>
<keyword evidence="10" id="KW-1185">Reference proteome</keyword>